<evidence type="ECO:0000259" key="9">
    <source>
        <dbReference type="Pfam" id="PF07992"/>
    </source>
</evidence>
<dbReference type="Gene3D" id="3.50.50.60">
    <property type="entry name" value="FAD/NAD(P)-binding domain"/>
    <property type="match status" value="2"/>
</dbReference>
<dbReference type="Pfam" id="PF18113">
    <property type="entry name" value="Rbx_binding"/>
    <property type="match status" value="1"/>
</dbReference>
<evidence type="ECO:0000256" key="4">
    <source>
        <dbReference type="ARBA" id="ARBA00022490"/>
    </source>
</evidence>
<dbReference type="PRINTS" id="PR00411">
    <property type="entry name" value="PNDRDTASEI"/>
</dbReference>
<keyword evidence="4" id="KW-0963">Cytoplasm</keyword>
<dbReference type="GO" id="GO:0005737">
    <property type="term" value="C:cytoplasm"/>
    <property type="evidence" value="ECO:0007669"/>
    <property type="project" value="UniProtKB-SubCell"/>
</dbReference>
<dbReference type="GO" id="GO:0016491">
    <property type="term" value="F:oxidoreductase activity"/>
    <property type="evidence" value="ECO:0007669"/>
    <property type="project" value="UniProtKB-KW"/>
</dbReference>
<keyword evidence="6" id="KW-0274">FAD</keyword>
<dbReference type="PANTHER" id="PTHR43429:SF3">
    <property type="entry name" value="NITRITE REDUCTASE [NAD(P)H]"/>
    <property type="match status" value="1"/>
</dbReference>
<dbReference type="RefSeq" id="WP_182108470.1">
    <property type="nucleotide sequence ID" value="NZ_JACFYF010000004.1"/>
</dbReference>
<dbReference type="Pfam" id="PF07992">
    <property type="entry name" value="Pyr_redox_2"/>
    <property type="match status" value="1"/>
</dbReference>
<keyword evidence="8" id="KW-0520">NAD</keyword>
<evidence type="ECO:0000259" key="10">
    <source>
        <dbReference type="Pfam" id="PF18113"/>
    </source>
</evidence>
<dbReference type="EMBL" id="JACFYF010000004">
    <property type="protein sequence ID" value="MBA5762430.1"/>
    <property type="molecule type" value="Genomic_DNA"/>
</dbReference>
<evidence type="ECO:0000256" key="1">
    <source>
        <dbReference type="ARBA" id="ARBA00001974"/>
    </source>
</evidence>
<dbReference type="InterPro" id="IPR050260">
    <property type="entry name" value="FAD-bd_OxRdtase"/>
</dbReference>
<evidence type="ECO:0000256" key="5">
    <source>
        <dbReference type="ARBA" id="ARBA00022630"/>
    </source>
</evidence>
<comment type="subcellular location">
    <subcellularLocation>
        <location evidence="2">Cytoplasm</location>
    </subcellularLocation>
</comment>
<comment type="similarity">
    <text evidence="3">Belongs to the FAD-dependent oxidoreductase family.</text>
</comment>
<dbReference type="Gene3D" id="3.30.390.120">
    <property type="match status" value="1"/>
</dbReference>
<dbReference type="InterPro" id="IPR036188">
    <property type="entry name" value="FAD/NAD-bd_sf"/>
</dbReference>
<dbReference type="Proteomes" id="UP000571701">
    <property type="component" value="Unassembled WGS sequence"/>
</dbReference>
<proteinExistence type="inferred from homology"/>
<keyword evidence="12" id="KW-1185">Reference proteome</keyword>
<organism evidence="11 12">
    <name type="scientific">Vibrio marinisediminis</name>
    <dbReference type="NCBI Taxonomy" id="2758441"/>
    <lineage>
        <taxon>Bacteria</taxon>
        <taxon>Pseudomonadati</taxon>
        <taxon>Pseudomonadota</taxon>
        <taxon>Gammaproteobacteria</taxon>
        <taxon>Vibrionales</taxon>
        <taxon>Vibrionaceae</taxon>
        <taxon>Vibrio</taxon>
    </lineage>
</organism>
<dbReference type="PANTHER" id="PTHR43429">
    <property type="entry name" value="PYRIDINE NUCLEOTIDE-DISULFIDE OXIDOREDUCTASE DOMAIN-CONTAINING"/>
    <property type="match status" value="1"/>
</dbReference>
<evidence type="ECO:0000256" key="2">
    <source>
        <dbReference type="ARBA" id="ARBA00004496"/>
    </source>
</evidence>
<keyword evidence="5" id="KW-0285">Flavoprotein</keyword>
<dbReference type="EC" id="1.18.1.-" evidence="11"/>
<dbReference type="NCBIfam" id="NF003437">
    <property type="entry name" value="PRK04965.1"/>
    <property type="match status" value="1"/>
</dbReference>
<feature type="domain" description="FAD/NAD(P)-binding" evidence="9">
    <location>
        <begin position="5"/>
        <end position="280"/>
    </location>
</feature>
<comment type="cofactor">
    <cofactor evidence="1">
        <name>FAD</name>
        <dbReference type="ChEBI" id="CHEBI:57692"/>
    </cofactor>
</comment>
<gene>
    <name evidence="11" type="primary">norW</name>
    <name evidence="11" type="ORF">H2O73_08755</name>
</gene>
<accession>A0A7W2ITF4</accession>
<evidence type="ECO:0000256" key="8">
    <source>
        <dbReference type="ARBA" id="ARBA00023027"/>
    </source>
</evidence>
<evidence type="ECO:0000256" key="3">
    <source>
        <dbReference type="ARBA" id="ARBA00006442"/>
    </source>
</evidence>
<evidence type="ECO:0000256" key="7">
    <source>
        <dbReference type="ARBA" id="ARBA00023002"/>
    </source>
</evidence>
<feature type="domain" description="Rubredoxin binding" evidence="10">
    <location>
        <begin position="307"/>
        <end position="378"/>
    </location>
</feature>
<sequence>MSDPIVIIGSGFAAYQLVKAIRRQDSDANLCVITADDGHDYNKPDLSHVFSKAQNKNDLILATGGEFAQQHQFKLLSRTKVDSIDAQSHSVIANGERIHYTKLVLATGASAFIPPIEGSGVERVRTLNSLEEFAQHHDALNDAQQVMVLGGGLIGVEIALDLANAGKSVVLVEPASTLMANQLPDVIGLKLQQHLRDQGIDIQTGTTAEQANLFGNKHHVSLSHGQTLKVDEVVACAGLRANTALAHSAGVLVNKGIVVDQTLQTSLTDIYALGDCAELEGEVRSYLQPILLSANALAKTLLGAPTQVVLPTMMVKVKTPSYPIQLAGVTSGQAVERWQIESQAQGMVAKAYNSANRQVGFVATDQMASQAFALLRELTTQH</sequence>
<evidence type="ECO:0000256" key="6">
    <source>
        <dbReference type="ARBA" id="ARBA00022827"/>
    </source>
</evidence>
<reference evidence="11 12" key="1">
    <citation type="submission" date="2020-07" db="EMBL/GenBank/DDBJ databases">
        <title>Vibrio marinisediminis sp. nov., isolated from marine sediment.</title>
        <authorList>
            <person name="Ji X."/>
        </authorList>
    </citation>
    <scope>NUCLEOTIDE SEQUENCE [LARGE SCALE GENOMIC DNA]</scope>
    <source>
        <strain evidence="11 12">404</strain>
    </source>
</reference>
<dbReference type="AlphaFoldDB" id="A0A7W2ITF4"/>
<dbReference type="InterPro" id="IPR041364">
    <property type="entry name" value="Rbx-bd"/>
</dbReference>
<evidence type="ECO:0000313" key="11">
    <source>
        <dbReference type="EMBL" id="MBA5762430.1"/>
    </source>
</evidence>
<protein>
    <submittedName>
        <fullName evidence="11">NADH:flavorubredoxin reductase NorW</fullName>
        <ecNumber evidence="11">1.18.1.-</ecNumber>
    </submittedName>
</protein>
<comment type="caution">
    <text evidence="11">The sequence shown here is derived from an EMBL/GenBank/DDBJ whole genome shotgun (WGS) entry which is preliminary data.</text>
</comment>
<dbReference type="InterPro" id="IPR023753">
    <property type="entry name" value="FAD/NAD-binding_dom"/>
</dbReference>
<name>A0A7W2ITF4_9VIBR</name>
<keyword evidence="7 11" id="KW-0560">Oxidoreductase</keyword>
<evidence type="ECO:0000313" key="12">
    <source>
        <dbReference type="Proteomes" id="UP000571701"/>
    </source>
</evidence>
<dbReference type="SUPFAM" id="SSF51905">
    <property type="entry name" value="FAD/NAD(P)-binding domain"/>
    <property type="match status" value="2"/>
</dbReference>
<dbReference type="PRINTS" id="PR00368">
    <property type="entry name" value="FADPNR"/>
</dbReference>